<reference evidence="6 7" key="1">
    <citation type="submission" date="2016-09" db="EMBL/GenBank/DDBJ databases">
        <title>Genomic analysis reveals versatility of anaerobic energy metabolism of Geosporobacter ferrireducens IRF9 of phylum Firmicutes.</title>
        <authorList>
            <person name="Kim S.-J."/>
        </authorList>
    </citation>
    <scope>NUCLEOTIDE SEQUENCE [LARGE SCALE GENOMIC DNA]</scope>
    <source>
        <strain evidence="6 7">IRF9</strain>
    </source>
</reference>
<keyword evidence="1" id="KW-0732">Signal</keyword>
<feature type="region of interest" description="Disordered" evidence="3">
    <location>
        <begin position="1877"/>
        <end position="1934"/>
    </location>
</feature>
<dbReference type="Gene3D" id="2.60.40.380">
    <property type="entry name" value="Purple acid phosphatase-like, N-terminal"/>
    <property type="match status" value="1"/>
</dbReference>
<dbReference type="Gene3D" id="2.60.40.1080">
    <property type="match status" value="1"/>
</dbReference>
<dbReference type="GO" id="GO:0046872">
    <property type="term" value="F:metal ion binding"/>
    <property type="evidence" value="ECO:0007669"/>
    <property type="project" value="InterPro"/>
</dbReference>
<gene>
    <name evidence="6" type="ORF">Gferi_21515</name>
</gene>
<dbReference type="InterPro" id="IPR004843">
    <property type="entry name" value="Calcineurin-like_PHP"/>
</dbReference>
<feature type="domain" description="SLH" evidence="5">
    <location>
        <begin position="1936"/>
        <end position="1999"/>
    </location>
</feature>
<dbReference type="InterPro" id="IPR013783">
    <property type="entry name" value="Ig-like_fold"/>
</dbReference>
<dbReference type="PANTHER" id="PTHR22953:SF153">
    <property type="entry name" value="PURPLE ACID PHOSPHATASE"/>
    <property type="match status" value="1"/>
</dbReference>
<feature type="domain" description="SLH" evidence="5">
    <location>
        <begin position="2000"/>
        <end position="2060"/>
    </location>
</feature>
<accession>A0A1D8GLU4</accession>
<dbReference type="SUPFAM" id="SSF56300">
    <property type="entry name" value="Metallo-dependent phosphatases"/>
    <property type="match status" value="2"/>
</dbReference>
<dbReference type="InterPro" id="IPR001119">
    <property type="entry name" value="SLH_dom"/>
</dbReference>
<dbReference type="SUPFAM" id="SSF49785">
    <property type="entry name" value="Galactose-binding domain-like"/>
    <property type="match status" value="1"/>
</dbReference>
<evidence type="ECO:0000259" key="5">
    <source>
        <dbReference type="PROSITE" id="PS51272"/>
    </source>
</evidence>
<dbReference type="Gene3D" id="1.20.1270.70">
    <property type="entry name" value="Designed single chain three-helix bundle"/>
    <property type="match status" value="1"/>
</dbReference>
<dbReference type="Gene3D" id="2.60.120.260">
    <property type="entry name" value="Galactose-binding domain-like"/>
    <property type="match status" value="1"/>
</dbReference>
<dbReference type="GO" id="GO:0003993">
    <property type="term" value="F:acid phosphatase activity"/>
    <property type="evidence" value="ECO:0007669"/>
    <property type="project" value="InterPro"/>
</dbReference>
<dbReference type="InterPro" id="IPR008963">
    <property type="entry name" value="Purple_acid_Pase-like_N"/>
</dbReference>
<evidence type="ECO:0000256" key="3">
    <source>
        <dbReference type="SAM" id="MobiDB-lite"/>
    </source>
</evidence>
<organism evidence="6 7">
    <name type="scientific">Geosporobacter ferrireducens</name>
    <dbReference type="NCBI Taxonomy" id="1424294"/>
    <lineage>
        <taxon>Bacteria</taxon>
        <taxon>Bacillati</taxon>
        <taxon>Bacillota</taxon>
        <taxon>Clostridia</taxon>
        <taxon>Peptostreptococcales</taxon>
        <taxon>Thermotaleaceae</taxon>
        <taxon>Geosporobacter</taxon>
    </lineage>
</organism>
<evidence type="ECO:0000256" key="2">
    <source>
        <dbReference type="ARBA" id="ARBA00022737"/>
    </source>
</evidence>
<dbReference type="Gene3D" id="2.60.40.10">
    <property type="entry name" value="Immunoglobulins"/>
    <property type="match status" value="1"/>
</dbReference>
<feature type="domain" description="Fibronectin type-III" evidence="4">
    <location>
        <begin position="1796"/>
        <end position="1885"/>
    </location>
</feature>
<dbReference type="Pfam" id="PF00041">
    <property type="entry name" value="fn3"/>
    <property type="match status" value="1"/>
</dbReference>
<dbReference type="PROSITE" id="PS51272">
    <property type="entry name" value="SLH"/>
    <property type="match status" value="3"/>
</dbReference>
<dbReference type="Pfam" id="PF00395">
    <property type="entry name" value="SLH"/>
    <property type="match status" value="3"/>
</dbReference>
<feature type="domain" description="SLH" evidence="5">
    <location>
        <begin position="2065"/>
        <end position="2122"/>
    </location>
</feature>
<dbReference type="InterPro" id="IPR039331">
    <property type="entry name" value="PAPs-like"/>
</dbReference>
<dbReference type="InterPro" id="IPR003961">
    <property type="entry name" value="FN3_dom"/>
</dbReference>
<dbReference type="Pfam" id="PF16656">
    <property type="entry name" value="Pur_ac_phosph_N"/>
    <property type="match status" value="2"/>
</dbReference>
<dbReference type="Proteomes" id="UP000095743">
    <property type="component" value="Chromosome"/>
</dbReference>
<dbReference type="InterPro" id="IPR015914">
    <property type="entry name" value="PAPs_N"/>
</dbReference>
<dbReference type="Gene3D" id="3.60.21.10">
    <property type="match status" value="2"/>
</dbReference>
<dbReference type="SUPFAM" id="SSF49265">
    <property type="entry name" value="Fibronectin type III"/>
    <property type="match status" value="1"/>
</dbReference>
<dbReference type="InterPro" id="IPR036116">
    <property type="entry name" value="FN3_sf"/>
</dbReference>
<dbReference type="RefSeq" id="WP_069980177.1">
    <property type="nucleotide sequence ID" value="NZ_CP017269.1"/>
</dbReference>
<dbReference type="CDD" id="cd00063">
    <property type="entry name" value="FN3"/>
    <property type="match status" value="1"/>
</dbReference>
<evidence type="ECO:0000313" key="7">
    <source>
        <dbReference type="Proteomes" id="UP000095743"/>
    </source>
</evidence>
<evidence type="ECO:0008006" key="8">
    <source>
        <dbReference type="Google" id="ProtNLM"/>
    </source>
</evidence>
<dbReference type="PANTHER" id="PTHR22953">
    <property type="entry name" value="ACID PHOSPHATASE RELATED"/>
    <property type="match status" value="1"/>
</dbReference>
<proteinExistence type="predicted"/>
<dbReference type="EMBL" id="CP017269">
    <property type="protein sequence ID" value="AOT71884.1"/>
    <property type="molecule type" value="Genomic_DNA"/>
</dbReference>
<dbReference type="PROSITE" id="PS50853">
    <property type="entry name" value="FN3"/>
    <property type="match status" value="1"/>
</dbReference>
<dbReference type="InterPro" id="IPR029052">
    <property type="entry name" value="Metallo-depent_PP-like"/>
</dbReference>
<dbReference type="SMART" id="SM00060">
    <property type="entry name" value="FN3"/>
    <property type="match status" value="1"/>
</dbReference>
<dbReference type="STRING" id="1424294.Gferi_21515"/>
<dbReference type="KEGG" id="gfe:Gferi_21515"/>
<evidence type="ECO:0000313" key="6">
    <source>
        <dbReference type="EMBL" id="AOT71884.1"/>
    </source>
</evidence>
<evidence type="ECO:0000256" key="1">
    <source>
        <dbReference type="ARBA" id="ARBA00022729"/>
    </source>
</evidence>
<keyword evidence="2" id="KW-0677">Repeat</keyword>
<dbReference type="SUPFAM" id="SSF49363">
    <property type="entry name" value="Purple acid phosphatase, N-terminal domain"/>
    <property type="match status" value="2"/>
</dbReference>
<keyword evidence="7" id="KW-1185">Reference proteome</keyword>
<evidence type="ECO:0000259" key="4">
    <source>
        <dbReference type="PROSITE" id="PS50853"/>
    </source>
</evidence>
<dbReference type="InterPro" id="IPR008979">
    <property type="entry name" value="Galactose-bd-like_sf"/>
</dbReference>
<dbReference type="Pfam" id="PF00149">
    <property type="entry name" value="Metallophos"/>
    <property type="match status" value="2"/>
</dbReference>
<name>A0A1D8GLU4_9FIRM</name>
<feature type="compositionally biased region" description="Basic and acidic residues" evidence="3">
    <location>
        <begin position="1906"/>
        <end position="1926"/>
    </location>
</feature>
<sequence length="2122" mass="231476">MFTAQGKEKRLTRILSLFIAVMIMLSGFLNPMTAQIVFANTDEKNQSMTTLTTGDISYEISGIALTPGKDATQLNIAWYTNMTATKSVVQVAQKSDAVGTAFPVHTAHTFIGNVAPASEGYFSNKVTVTGLKENTAYVYRLGDGSDENWSPIYDYATKATDAYSFLLVGDPQIGSSNVTSDTAGWVDTMSKALTAFPGISFMLSAGDQVNTSSSETEYTGYFAPDQLKSLPVVTTIGNHDNSIHYAYHFHVPNESSEYGITAAGGDYYFTHGDTLFMVLNTNNSSGATHKAFMQEAIEANPTAKWKIVMFHQSIYSSANHSVSSSITSLRQQLFPIFDEFEIDVVLMGHDHSYTRTYQMMGDIPQKDQQVNEYGDVINPTGTLYITANSGSGSKYYNLQAAPEEYAAVREQLRVPTFSHITVDENCFSISTYRTDNMALTDSYTILKIESESLEIIADTQEPLHVKKEGREAVSLTAHSDIAPAGFAGFQWRFIENNAGLRLSAETGASVTLEVIRGTSNDTKAGTAKVEVSSPYGGTAVYEVKVNDLNLIIEPAAYTMVKGDSKEYRVSSATDPQYMDAEDGLGSIQLTTADPSIAAVNGKIVTAKENGSTKITAELNGVKAETVVSVVYGAKPADGLEWIANIPEEIYVGEQLHLKDYLSITPNDATATVYEFVYGEANNDHVKIDLNGVLTALSPVSHMLVNARVKSDGAAEWVSTAEHQYLTIKEPVLKIETTIDSPPTLHLRKRSSISLQAKKGNEIVETPIVWTVVEGNGIRISTDGVVTADRNAADQYTIRAQANVGGITFEGFYYGKVYKDVVIEIQKNGKPVEKDYVDIMSLLPDPTQKPIVYTANIVTPVYFDQGDDQIQGWSSSNTKIAAVIPGATKDTVNVIGQSITQAYIIVKTIGGAEGKVELNITKKLDAIGFKEGLKTKVKVGETVRYREEDIIFNPATAVYVPGGIPPYPFPTGVEVAIQDPSIAVVNNDGYLTGVSVGNTKLIVTVITYDNQRVSNTLDITVYDNEQPEEPKDYNPTGIALNPGANATELNFAWYIEEGFTANAVQIAKKSDMTGTDFPDSKAVIFTGTISSAVTGHLTNKVTVTGLEESTEYVYRVGDGENWGPVYRYTTRKTDAYSFLLVGDPQIGSSNVANDTAGWVNTMSKAVSAFSDISFMMSAGDQVETATNETHYTGYFTPEELKSLPVATTAGNHDNAVNYKYHFNRPNESAQYGVTNAGGDYYFTHGNALYMILNSNNTSGATHKAFMEEAIAANPNVQWKIVMYHHSIYSSASHSTSSAITNLRAQLFPVFDELGIDVVLSGHDHSYTRSYQMKGDIPQKDQMIGEDGAVINPTGTLYITANSASGSKYYNLQSIPEAYAAVREQFRVPTFSHVSIDDQSFTITTYRVDTMEVTDTYTIRKTSEEIDQTIEEVILAADGTTMPAEPSVFYKDIKLSLTAKNKDGYTLDLSASDIVYKTDCEEIIEISQNGNILVKTKPEKSMTAKIWAEVTKEQRTITSNSVFVEIKLVTDEILFKRGSVWKYLDDGSDQGTAWRAVDFDDGSWKSGQAPLGYPLDETRPTFGSIKTLISYGNNANNKYATSYFRTEFTVEDLSAIGKSGLIEFGIDDSVILYLNGHEIGRYNLPAGEIPYNKYVNEYPGFSDTPENRYETFYLNEAALSHLVEGANVLAAEVHQDRPSSSDVYWDMEFIVPIEEEQEEVVVDKSALAEVIQIAQKLKAEDYTAESWKELERILLEVIALMDDDAATQEAVNVAVVKVQTAISSLIEAEEEDAIVPGAPANVRAVSNGRYSVTITWDQVEGAEGYNIYRSAAENGTYTLLHSLSENTTSYSNTGLSSGTRYYYKVSAVNAKGESPFSGIVSARTDSASSGGGSGNQNTGNQEPVKTPEPLEEKKEENKIDTKIDDGQKPAETPIQSVPIKQFQDLGNHDWAKSAIEQLAAKGIIKGTSEDSFEPGKNIIRADFIVLLIRALEIETPSAAHTNFRDVVSDAYYYEALGAAKEQGIVSGMGENLFYPKAEITRQDLMVMAARALEKSGKLQIADSTKELEGFKDASQVASYAQNAVAALIRAGIINGNGDGTLNPKGTATRAEAAVIICNILTKLN</sequence>
<protein>
    <recommendedName>
        <fullName evidence="8">Metallophosphoesterase</fullName>
    </recommendedName>
</protein>